<sequence>MKEEKYAGEIKTIEITMSRIRKSSADNLSPENKEKTKDQKLNELIKSTLLKPLNRVHLVHRLLEGAVC</sequence>
<evidence type="ECO:0000313" key="2">
    <source>
        <dbReference type="WBParaSite" id="nRc.2.0.1.t36972-RA"/>
    </source>
</evidence>
<organism evidence="1 2">
    <name type="scientific">Romanomermis culicivorax</name>
    <name type="common">Nematode worm</name>
    <dbReference type="NCBI Taxonomy" id="13658"/>
    <lineage>
        <taxon>Eukaryota</taxon>
        <taxon>Metazoa</taxon>
        <taxon>Ecdysozoa</taxon>
        <taxon>Nematoda</taxon>
        <taxon>Enoplea</taxon>
        <taxon>Dorylaimia</taxon>
        <taxon>Mermithida</taxon>
        <taxon>Mermithoidea</taxon>
        <taxon>Mermithidae</taxon>
        <taxon>Romanomermis</taxon>
    </lineage>
</organism>
<keyword evidence="1" id="KW-1185">Reference proteome</keyword>
<dbReference type="Proteomes" id="UP000887565">
    <property type="component" value="Unplaced"/>
</dbReference>
<reference evidence="2" key="1">
    <citation type="submission" date="2022-11" db="UniProtKB">
        <authorList>
            <consortium name="WormBaseParasite"/>
        </authorList>
    </citation>
    <scope>IDENTIFICATION</scope>
</reference>
<evidence type="ECO:0000313" key="1">
    <source>
        <dbReference type="Proteomes" id="UP000887565"/>
    </source>
</evidence>
<protein>
    <submittedName>
        <fullName evidence="2">Uncharacterized protein</fullName>
    </submittedName>
</protein>
<name>A0A915KE38_ROMCU</name>
<proteinExistence type="predicted"/>
<dbReference type="AlphaFoldDB" id="A0A915KE38"/>
<accession>A0A915KE38</accession>
<dbReference type="WBParaSite" id="nRc.2.0.1.t36972-RA">
    <property type="protein sequence ID" value="nRc.2.0.1.t36972-RA"/>
    <property type="gene ID" value="nRc.2.0.1.g36972"/>
</dbReference>